<dbReference type="Pfam" id="PF07521">
    <property type="entry name" value="RMMBL"/>
    <property type="match status" value="1"/>
</dbReference>
<dbReference type="InterPro" id="IPR022712">
    <property type="entry name" value="Beta_Casp"/>
</dbReference>
<reference evidence="9" key="2">
    <citation type="submission" date="2020-10" db="UniProtKB">
        <authorList>
            <consortium name="WormBaseParasite"/>
        </authorList>
    </citation>
    <scope>IDENTIFICATION</scope>
</reference>
<dbReference type="Pfam" id="PF11718">
    <property type="entry name" value="CPSF73-100_C"/>
    <property type="match status" value="1"/>
</dbReference>
<name>A0A7E4VIQ0_PANRE</name>
<feature type="domain" description="Metallo-beta-lactamase" evidence="6">
    <location>
        <begin position="30"/>
        <end position="243"/>
    </location>
</feature>
<dbReference type="Gene3D" id="3.40.50.10890">
    <property type="match status" value="1"/>
</dbReference>
<protein>
    <submittedName>
        <fullName evidence="9">Cleavage and polyadenylation specificity factor subunit 3</fullName>
    </submittedName>
</protein>
<dbReference type="InterPro" id="IPR036866">
    <property type="entry name" value="RibonucZ/Hydroxyglut_hydro"/>
</dbReference>
<evidence type="ECO:0000256" key="1">
    <source>
        <dbReference type="ARBA" id="ARBA00004123"/>
    </source>
</evidence>
<evidence type="ECO:0000256" key="4">
    <source>
        <dbReference type="ARBA" id="ARBA00022801"/>
    </source>
</evidence>
<feature type="domain" description="Beta-Casp" evidence="7">
    <location>
        <begin position="254"/>
        <end position="375"/>
    </location>
</feature>
<evidence type="ECO:0000313" key="9">
    <source>
        <dbReference type="WBParaSite" id="Pan_g21293.t1"/>
    </source>
</evidence>
<sequence>MTSPDEVEPYGSVNSDVMQFIPLGSGQEVGRSCHFLHFKGKKILLDCGIHPGMNGIESLPFLDFIDVTEIDLILITHFHLDHCGALPWFLTKTDFHGRCFMTYPTKNIYKIMLGDVVKVAKNGPQSDKLLYTEEDIEKSMSKIECIDFKEQKEVNGIRFTAYVAGHVMGACMFMIEIDTVRTLYTGDFSCEEDRHLRAAEVPDKSPDILISESTYGTQTHESREVREARFTDTVKEIVMRGGRCLIPVFALGRAQELLLILDEYWRAHPELHHIPVFYASNLAKKCMRIYQTFLSGMNKRVQSQLIYDNPFVFKHISSLKNSDHFDDVGPCVILATPGMLQSGLSRQLFEQWCPESKNGCIVAGYCVEGTLAKLILSEPEEIQTLTGRRIPLRMQISYISFSAHTDFVQTSDFVTKLRPRHIILVHGEQGEMARLKAGLHRHLEHNPDFTDLEIHMPKNTERLNLRFASQKVARLVGNIVSDLHVDDNIEGILMRRNFAYNVLTPDDLPEYSDLRTSVVSYSQTVFYSHSEEWLTFNLRSFDPLLKIEHNAQLELPDFLATDNNRIKSELVRPATVYRMFEDIVTVQLIPEEKLVRISWTGDVQADNLVEIVVLCVMNAEDHRGADKLPLPKPAEVKYVPCDAEVKDEMPAL</sequence>
<dbReference type="SMART" id="SM01027">
    <property type="entry name" value="Beta-Casp"/>
    <property type="match status" value="1"/>
</dbReference>
<dbReference type="FunFam" id="3.40.50.10890:FF:000001">
    <property type="entry name" value="Cleavage and polyadenylation specificity factor subunit 3"/>
    <property type="match status" value="1"/>
</dbReference>
<dbReference type="GO" id="GO:0004521">
    <property type="term" value="F:RNA endonuclease activity"/>
    <property type="evidence" value="ECO:0007669"/>
    <property type="project" value="TreeGrafter"/>
</dbReference>
<keyword evidence="5" id="KW-0539">Nucleus</keyword>
<dbReference type="Pfam" id="PF16661">
    <property type="entry name" value="Lactamase_B_6"/>
    <property type="match status" value="1"/>
</dbReference>
<evidence type="ECO:0000259" key="6">
    <source>
        <dbReference type="SMART" id="SM00849"/>
    </source>
</evidence>
<dbReference type="SUPFAM" id="SSF56281">
    <property type="entry name" value="Metallo-hydrolase/oxidoreductase"/>
    <property type="match status" value="1"/>
</dbReference>
<comment type="subcellular location">
    <subcellularLocation>
        <location evidence="1">Nucleus</location>
    </subcellularLocation>
</comment>
<dbReference type="Pfam" id="PF10996">
    <property type="entry name" value="Beta-Casp"/>
    <property type="match status" value="1"/>
</dbReference>
<proteinExistence type="predicted"/>
<evidence type="ECO:0000313" key="8">
    <source>
        <dbReference type="Proteomes" id="UP000492821"/>
    </source>
</evidence>
<dbReference type="AlphaFoldDB" id="A0A7E4VIQ0"/>
<evidence type="ECO:0000256" key="5">
    <source>
        <dbReference type="ARBA" id="ARBA00023242"/>
    </source>
</evidence>
<dbReference type="InterPro" id="IPR021718">
    <property type="entry name" value="CPSF73-100_C"/>
</dbReference>
<dbReference type="InterPro" id="IPR011108">
    <property type="entry name" value="RMMBL"/>
</dbReference>
<evidence type="ECO:0000259" key="7">
    <source>
        <dbReference type="SMART" id="SM01027"/>
    </source>
</evidence>
<dbReference type="Gene3D" id="3.60.15.10">
    <property type="entry name" value="Ribonuclease Z/Hydroxyacylglutathione hydrolase-like"/>
    <property type="match status" value="1"/>
</dbReference>
<dbReference type="GO" id="GO:0005847">
    <property type="term" value="C:mRNA cleavage and polyadenylation specificity factor complex"/>
    <property type="evidence" value="ECO:0007669"/>
    <property type="project" value="TreeGrafter"/>
</dbReference>
<dbReference type="SMART" id="SM00849">
    <property type="entry name" value="Lactamase_B"/>
    <property type="match status" value="1"/>
</dbReference>
<evidence type="ECO:0000256" key="3">
    <source>
        <dbReference type="ARBA" id="ARBA00022722"/>
    </source>
</evidence>
<keyword evidence="3" id="KW-0540">Nuclease</keyword>
<dbReference type="WBParaSite" id="Pan_g21293.t1">
    <property type="protein sequence ID" value="Pan_g21293.t1"/>
    <property type="gene ID" value="Pan_g21293"/>
</dbReference>
<dbReference type="PANTHER" id="PTHR11203:SF11">
    <property type="entry name" value="CLEAVAGE AND POLYADENYLATION SPECIFICITY FACTOR SUBUNIT 3"/>
    <property type="match status" value="1"/>
</dbReference>
<dbReference type="InterPro" id="IPR001279">
    <property type="entry name" value="Metallo-B-lactamas"/>
</dbReference>
<reference evidence="8" key="1">
    <citation type="journal article" date="2013" name="Genetics">
        <title>The draft genome and transcriptome of Panagrellus redivivus are shaped by the harsh demands of a free-living lifestyle.</title>
        <authorList>
            <person name="Srinivasan J."/>
            <person name="Dillman A.R."/>
            <person name="Macchietto M.G."/>
            <person name="Heikkinen L."/>
            <person name="Lakso M."/>
            <person name="Fracchia K.M."/>
            <person name="Antoshechkin I."/>
            <person name="Mortazavi A."/>
            <person name="Wong G."/>
            <person name="Sternberg P.W."/>
        </authorList>
    </citation>
    <scope>NUCLEOTIDE SEQUENCE [LARGE SCALE GENOMIC DNA]</scope>
    <source>
        <strain evidence="8">MT8872</strain>
    </source>
</reference>
<dbReference type="PANTHER" id="PTHR11203">
    <property type="entry name" value="CLEAVAGE AND POLYADENYLATION SPECIFICITY FACTOR FAMILY MEMBER"/>
    <property type="match status" value="1"/>
</dbReference>
<evidence type="ECO:0000256" key="2">
    <source>
        <dbReference type="ARBA" id="ARBA00022664"/>
    </source>
</evidence>
<accession>A0A7E4VIQ0</accession>
<dbReference type="Proteomes" id="UP000492821">
    <property type="component" value="Unassembled WGS sequence"/>
</dbReference>
<keyword evidence="2" id="KW-0507">mRNA processing</keyword>
<dbReference type="CDD" id="cd16292">
    <property type="entry name" value="CPSF3-like_MBL-fold"/>
    <property type="match status" value="1"/>
</dbReference>
<dbReference type="InterPro" id="IPR050698">
    <property type="entry name" value="MBL"/>
</dbReference>
<dbReference type="GO" id="GO:0006398">
    <property type="term" value="P:mRNA 3'-end processing by stem-loop binding and cleavage"/>
    <property type="evidence" value="ECO:0007669"/>
    <property type="project" value="TreeGrafter"/>
</dbReference>
<dbReference type="GO" id="GO:0003723">
    <property type="term" value="F:RNA binding"/>
    <property type="evidence" value="ECO:0007669"/>
    <property type="project" value="TreeGrafter"/>
</dbReference>
<organism evidence="8 9">
    <name type="scientific">Panagrellus redivivus</name>
    <name type="common">Microworm</name>
    <dbReference type="NCBI Taxonomy" id="6233"/>
    <lineage>
        <taxon>Eukaryota</taxon>
        <taxon>Metazoa</taxon>
        <taxon>Ecdysozoa</taxon>
        <taxon>Nematoda</taxon>
        <taxon>Chromadorea</taxon>
        <taxon>Rhabditida</taxon>
        <taxon>Tylenchina</taxon>
        <taxon>Panagrolaimomorpha</taxon>
        <taxon>Panagrolaimoidea</taxon>
        <taxon>Panagrolaimidae</taxon>
        <taxon>Panagrellus</taxon>
    </lineage>
</organism>
<keyword evidence="4" id="KW-0378">Hydrolase</keyword>
<keyword evidence="8" id="KW-1185">Reference proteome</keyword>
<dbReference type="GO" id="GO:0004534">
    <property type="term" value="F:5'-3' RNA exonuclease activity"/>
    <property type="evidence" value="ECO:0007669"/>
    <property type="project" value="TreeGrafter"/>
</dbReference>